<dbReference type="CDD" id="cd00082">
    <property type="entry name" value="HisKA"/>
    <property type="match status" value="1"/>
</dbReference>
<evidence type="ECO:0000256" key="2">
    <source>
        <dbReference type="ARBA" id="ARBA00012438"/>
    </source>
</evidence>
<dbReference type="Gene3D" id="3.30.565.10">
    <property type="entry name" value="Histidine kinase-like ATPase, C-terminal domain"/>
    <property type="match status" value="1"/>
</dbReference>
<feature type="modified residue" description="4-aspartylphosphate" evidence="4">
    <location>
        <position position="55"/>
    </location>
</feature>
<dbReference type="SMART" id="SM00388">
    <property type="entry name" value="HisKA"/>
    <property type="match status" value="1"/>
</dbReference>
<dbReference type="InterPro" id="IPR011006">
    <property type="entry name" value="CheY-like_superfamily"/>
</dbReference>
<dbReference type="PANTHER" id="PTHR43065:SF42">
    <property type="entry name" value="TWO-COMPONENT SENSOR PPRA"/>
    <property type="match status" value="1"/>
</dbReference>
<dbReference type="SUPFAM" id="SSF52172">
    <property type="entry name" value="CheY-like"/>
    <property type="match status" value="2"/>
</dbReference>
<evidence type="ECO:0000259" key="5">
    <source>
        <dbReference type="PROSITE" id="PS50109"/>
    </source>
</evidence>
<dbReference type="Gene3D" id="3.30.450.20">
    <property type="entry name" value="PAS domain"/>
    <property type="match status" value="1"/>
</dbReference>
<dbReference type="PROSITE" id="PS50110">
    <property type="entry name" value="RESPONSE_REGULATORY"/>
    <property type="match status" value="2"/>
</dbReference>
<dbReference type="InterPro" id="IPR001789">
    <property type="entry name" value="Sig_transdc_resp-reg_receiver"/>
</dbReference>
<dbReference type="Proteomes" id="UP000033651">
    <property type="component" value="Unassembled WGS sequence"/>
</dbReference>
<dbReference type="EC" id="2.7.13.3" evidence="2"/>
<evidence type="ECO:0000313" key="8">
    <source>
        <dbReference type="Proteomes" id="UP000033651"/>
    </source>
</evidence>
<gene>
    <name evidence="7" type="ORF">VI08_03215</name>
</gene>
<evidence type="ECO:0000313" key="7">
    <source>
        <dbReference type="EMBL" id="KJV36778.1"/>
    </source>
</evidence>
<dbReference type="InterPro" id="IPR000014">
    <property type="entry name" value="PAS"/>
</dbReference>
<keyword evidence="3 4" id="KW-0597">Phosphoprotein</keyword>
<dbReference type="SMART" id="SM00448">
    <property type="entry name" value="REC"/>
    <property type="match status" value="2"/>
</dbReference>
<feature type="domain" description="Response regulatory" evidence="6">
    <location>
        <begin position="6"/>
        <end position="123"/>
    </location>
</feature>
<proteinExistence type="predicted"/>
<dbReference type="AlphaFoldDB" id="A0A0F3KZY2"/>
<sequence>MTRHDTLLVVDDNGPTRYAIKRTLERAGYHVLEAGTGTEGLQTLRGGGIDGLVLDVNLPDMTGFDIVRELRAAPETQLLPVVHVSAASIDTNDLIAGLDNGADAYLPHPVDPGILLATIRTLLRVRDTERALRESEARVREIFTTIGAPIAVVDADLRVLENNDAFARLFDAHVEGKGLTAWFDAGQDEAIEEMRRALSGTLRWRGVLCMRAPGGTRETEWRITPYRDGAGMVFVEDVTDQRRRERSQLAQIDSANTQLAVEIAVRERAESQLVQAQKMDALGKLTGGIAHDFNNLLTSIITGIDLINRQVEAGKPAGVQRFADAALGSARRAASLTHRLLAFARQQPLDARATDINERVHAMDEMLRRTLGEAVVLRAELAYGRMVASVDGNQLDNALLNLVINARDAMPAGGSITLSTRLETVGADGELRPGAYVVLGVADTGEGIPADLLEKVFEPFFTTKPIGKGTGLGLSMIYGFARQSGGRVQIASEVGKGTEVSLWLPVDEGEIEPVKPRGTPVEGGHGEHILIVEDTETLRELACAALESAGYHCTATGDIEAALRHLRGDETLDLLLTDVGMPDMDGRELAKTARAWRPGLPVLFMTGYAENAEEPGTFLEPGVELLLKPFEVATLYERVRGMLG</sequence>
<dbReference type="Pfam" id="PF02518">
    <property type="entry name" value="HATPase_c"/>
    <property type="match status" value="1"/>
</dbReference>
<dbReference type="EMBL" id="JZRB01000004">
    <property type="protein sequence ID" value="KJV36778.1"/>
    <property type="molecule type" value="Genomic_DNA"/>
</dbReference>
<evidence type="ECO:0000256" key="4">
    <source>
        <dbReference type="PROSITE-ProRule" id="PRU00169"/>
    </source>
</evidence>
<dbReference type="NCBIfam" id="TIGR00229">
    <property type="entry name" value="sensory_box"/>
    <property type="match status" value="1"/>
</dbReference>
<dbReference type="RefSeq" id="WP_045828083.1">
    <property type="nucleotide sequence ID" value="NZ_JZRB01000004.1"/>
</dbReference>
<dbReference type="PROSITE" id="PS50109">
    <property type="entry name" value="HIS_KIN"/>
    <property type="match status" value="1"/>
</dbReference>
<accession>A0A0F3KZY2</accession>
<dbReference type="InterPro" id="IPR035965">
    <property type="entry name" value="PAS-like_dom_sf"/>
</dbReference>
<dbReference type="InterPro" id="IPR005467">
    <property type="entry name" value="His_kinase_dom"/>
</dbReference>
<dbReference type="Gene3D" id="3.40.50.2300">
    <property type="match status" value="2"/>
</dbReference>
<evidence type="ECO:0000256" key="1">
    <source>
        <dbReference type="ARBA" id="ARBA00000085"/>
    </source>
</evidence>
<dbReference type="Gene3D" id="1.10.287.130">
    <property type="match status" value="1"/>
</dbReference>
<dbReference type="InterPro" id="IPR003661">
    <property type="entry name" value="HisK_dim/P_dom"/>
</dbReference>
<dbReference type="OrthoDB" id="9770473at2"/>
<dbReference type="InterPro" id="IPR013656">
    <property type="entry name" value="PAS_4"/>
</dbReference>
<comment type="caution">
    <text evidence="7">The sequence shown here is derived from an EMBL/GenBank/DDBJ whole genome shotgun (WGS) entry which is preliminary data.</text>
</comment>
<dbReference type="Pfam" id="PF00512">
    <property type="entry name" value="HisKA"/>
    <property type="match status" value="1"/>
</dbReference>
<dbReference type="InterPro" id="IPR004358">
    <property type="entry name" value="Sig_transdc_His_kin-like_C"/>
</dbReference>
<feature type="domain" description="Response regulatory" evidence="6">
    <location>
        <begin position="528"/>
        <end position="643"/>
    </location>
</feature>
<name>A0A0F3KZY2_9GAMM</name>
<dbReference type="InterPro" id="IPR036097">
    <property type="entry name" value="HisK_dim/P_sf"/>
</dbReference>
<dbReference type="InterPro" id="IPR003594">
    <property type="entry name" value="HATPase_dom"/>
</dbReference>
<comment type="catalytic activity">
    <reaction evidence="1">
        <text>ATP + protein L-histidine = ADP + protein N-phospho-L-histidine.</text>
        <dbReference type="EC" id="2.7.13.3"/>
    </reaction>
</comment>
<dbReference type="SUPFAM" id="SSF47384">
    <property type="entry name" value="Homodimeric domain of signal transducing histidine kinase"/>
    <property type="match status" value="1"/>
</dbReference>
<dbReference type="SUPFAM" id="SSF55874">
    <property type="entry name" value="ATPase domain of HSP90 chaperone/DNA topoisomerase II/histidine kinase"/>
    <property type="match status" value="1"/>
</dbReference>
<dbReference type="SUPFAM" id="SSF55785">
    <property type="entry name" value="PYP-like sensor domain (PAS domain)"/>
    <property type="match status" value="1"/>
</dbReference>
<keyword evidence="7" id="KW-0418">Kinase</keyword>
<evidence type="ECO:0000256" key="3">
    <source>
        <dbReference type="ARBA" id="ARBA00022553"/>
    </source>
</evidence>
<dbReference type="PRINTS" id="PR00344">
    <property type="entry name" value="BCTRLSENSOR"/>
</dbReference>
<dbReference type="InterPro" id="IPR036890">
    <property type="entry name" value="HATPase_C_sf"/>
</dbReference>
<protein>
    <recommendedName>
        <fullName evidence="2">histidine kinase</fullName>
        <ecNumber evidence="2">2.7.13.3</ecNumber>
    </recommendedName>
</protein>
<dbReference type="Pfam" id="PF00072">
    <property type="entry name" value="Response_reg"/>
    <property type="match status" value="2"/>
</dbReference>
<feature type="domain" description="Histidine kinase" evidence="5">
    <location>
        <begin position="288"/>
        <end position="508"/>
    </location>
</feature>
<dbReference type="PANTHER" id="PTHR43065">
    <property type="entry name" value="SENSOR HISTIDINE KINASE"/>
    <property type="match status" value="1"/>
</dbReference>
<dbReference type="PATRIC" id="fig|345309.4.peg.2981"/>
<reference evidence="7 8" key="1">
    <citation type="submission" date="2015-03" db="EMBL/GenBank/DDBJ databases">
        <title>Draft genome sequence of Luteibacter yeojuensis strain SU11.</title>
        <authorList>
            <person name="Sulaiman J."/>
            <person name="Priya K."/>
            <person name="Chan K.-G."/>
        </authorList>
    </citation>
    <scope>NUCLEOTIDE SEQUENCE [LARGE SCALE GENOMIC DNA]</scope>
    <source>
        <strain evidence="7 8">SU11</strain>
    </source>
</reference>
<organism evidence="7 8">
    <name type="scientific">Luteibacter yeojuensis</name>
    <dbReference type="NCBI Taxonomy" id="345309"/>
    <lineage>
        <taxon>Bacteria</taxon>
        <taxon>Pseudomonadati</taxon>
        <taxon>Pseudomonadota</taxon>
        <taxon>Gammaproteobacteria</taxon>
        <taxon>Lysobacterales</taxon>
        <taxon>Rhodanobacteraceae</taxon>
        <taxon>Luteibacter</taxon>
    </lineage>
</organism>
<feature type="modified residue" description="4-aspartylphosphate" evidence="4">
    <location>
        <position position="578"/>
    </location>
</feature>
<dbReference type="GO" id="GO:0000155">
    <property type="term" value="F:phosphorelay sensor kinase activity"/>
    <property type="evidence" value="ECO:0007669"/>
    <property type="project" value="InterPro"/>
</dbReference>
<dbReference type="SMART" id="SM00387">
    <property type="entry name" value="HATPase_c"/>
    <property type="match status" value="1"/>
</dbReference>
<evidence type="ECO:0000259" key="6">
    <source>
        <dbReference type="PROSITE" id="PS50110"/>
    </source>
</evidence>
<keyword evidence="7" id="KW-0808">Transferase</keyword>
<keyword evidence="8" id="KW-1185">Reference proteome</keyword>
<dbReference type="Gene3D" id="6.10.250.690">
    <property type="match status" value="1"/>
</dbReference>
<dbReference type="Pfam" id="PF08448">
    <property type="entry name" value="PAS_4"/>
    <property type="match status" value="1"/>
</dbReference>